<reference evidence="7" key="1">
    <citation type="submission" date="2016-10" db="EMBL/GenBank/DDBJ databases">
        <authorList>
            <person name="Varghese N."/>
            <person name="Submissions S."/>
        </authorList>
    </citation>
    <scope>NUCLEOTIDE SEQUENCE [LARGE SCALE GENOMIC DNA]</scope>
    <source>
        <strain evidence="7">DSM 3695</strain>
    </source>
</reference>
<evidence type="ECO:0000256" key="4">
    <source>
        <dbReference type="ARBA" id="ARBA00025212"/>
    </source>
</evidence>
<dbReference type="NCBIfam" id="NF002014">
    <property type="entry name" value="PRK00819.1-4"/>
    <property type="match status" value="1"/>
</dbReference>
<dbReference type="GO" id="GO:0003950">
    <property type="term" value="F:NAD+ poly-ADP-ribosyltransferase activity"/>
    <property type="evidence" value="ECO:0007669"/>
    <property type="project" value="InterPro"/>
</dbReference>
<dbReference type="Gene3D" id="1.10.10.970">
    <property type="entry name" value="RNA 2'-phosphotransferase, Tpt1/KptA family, N-terminal domain"/>
    <property type="match status" value="1"/>
</dbReference>
<dbReference type="InterPro" id="IPR042081">
    <property type="entry name" value="RNA_2'-PTrans_C"/>
</dbReference>
<dbReference type="Pfam" id="PF01885">
    <property type="entry name" value="PTS_2-RNA"/>
    <property type="match status" value="1"/>
</dbReference>
<protein>
    <recommendedName>
        <fullName evidence="5">Probable RNA 2'-phosphotransferase</fullName>
        <ecNumber evidence="5">2.7.1.-</ecNumber>
    </recommendedName>
</protein>
<dbReference type="RefSeq" id="WP_089897413.1">
    <property type="nucleotide sequence ID" value="NZ_FOJG01000002.1"/>
</dbReference>
<comment type="function">
    <text evidence="4 5">Removes the 2'-phosphate from RNA via an intermediate in which the phosphate is ADP-ribosylated by NAD followed by a presumed transesterification to release the RNA and generate ADP-ribose 1''-2''-cyclic phosphate (APPR&gt;P). May function as an ADP-ribosylase.</text>
</comment>
<comment type="similarity">
    <text evidence="1 5">Belongs to the KptA/TPT1 family.</text>
</comment>
<dbReference type="EMBL" id="FOJG01000002">
    <property type="protein sequence ID" value="SEW50980.1"/>
    <property type="molecule type" value="Genomic_DNA"/>
</dbReference>
<dbReference type="AlphaFoldDB" id="A0A1I0S6B6"/>
<dbReference type="InterPro" id="IPR042080">
    <property type="entry name" value="RNA_2'-PTrans_N"/>
</dbReference>
<dbReference type="PANTHER" id="PTHR12684">
    <property type="entry name" value="PUTATIVE PHOSPHOTRANSFERASE"/>
    <property type="match status" value="1"/>
</dbReference>
<evidence type="ECO:0000313" key="6">
    <source>
        <dbReference type="EMBL" id="SEW50980.1"/>
    </source>
</evidence>
<dbReference type="InterPro" id="IPR002745">
    <property type="entry name" value="Ptrans_KptA/Tpt1"/>
</dbReference>
<proteinExistence type="inferred from homology"/>
<dbReference type="InterPro" id="IPR022928">
    <property type="entry name" value="RNA_2'-PTrans_KptA"/>
</dbReference>
<gene>
    <name evidence="5" type="primary">kptA</name>
    <name evidence="6" type="ORF">SAMN04488122_4048</name>
</gene>
<dbReference type="PANTHER" id="PTHR12684:SF2">
    <property type="entry name" value="TRNA 2'-PHOSPHOTRANSFERASE 1"/>
    <property type="match status" value="1"/>
</dbReference>
<dbReference type="EC" id="2.7.1.-" evidence="5"/>
<organism evidence="6 7">
    <name type="scientific">Chitinophaga arvensicola</name>
    <dbReference type="NCBI Taxonomy" id="29529"/>
    <lineage>
        <taxon>Bacteria</taxon>
        <taxon>Pseudomonadati</taxon>
        <taxon>Bacteroidota</taxon>
        <taxon>Chitinophagia</taxon>
        <taxon>Chitinophagales</taxon>
        <taxon>Chitinophagaceae</taxon>
        <taxon>Chitinophaga</taxon>
    </lineage>
</organism>
<keyword evidence="2 5" id="KW-0808">Transferase</keyword>
<dbReference type="GO" id="GO:0006388">
    <property type="term" value="P:tRNA splicing, via endonucleolytic cleavage and ligation"/>
    <property type="evidence" value="ECO:0007669"/>
    <property type="project" value="UniProtKB-UniRule"/>
</dbReference>
<evidence type="ECO:0000313" key="7">
    <source>
        <dbReference type="Proteomes" id="UP000199310"/>
    </source>
</evidence>
<dbReference type="SUPFAM" id="SSF56399">
    <property type="entry name" value="ADP-ribosylation"/>
    <property type="match status" value="1"/>
</dbReference>
<name>A0A1I0S6B6_9BACT</name>
<evidence type="ECO:0000256" key="1">
    <source>
        <dbReference type="ARBA" id="ARBA00009836"/>
    </source>
</evidence>
<dbReference type="Proteomes" id="UP000199310">
    <property type="component" value="Unassembled WGS sequence"/>
</dbReference>
<evidence type="ECO:0000256" key="5">
    <source>
        <dbReference type="HAMAP-Rule" id="MF_00299"/>
    </source>
</evidence>
<keyword evidence="7" id="KW-1185">Reference proteome</keyword>
<dbReference type="STRING" id="29529.SAMN04488122_4048"/>
<evidence type="ECO:0000256" key="3">
    <source>
        <dbReference type="ARBA" id="ARBA00023027"/>
    </source>
</evidence>
<dbReference type="GO" id="GO:0000215">
    <property type="term" value="F:tRNA 2'-phosphotransferase activity"/>
    <property type="evidence" value="ECO:0007669"/>
    <property type="project" value="TreeGrafter"/>
</dbReference>
<keyword evidence="3 5" id="KW-0520">NAD</keyword>
<dbReference type="HAMAP" id="MF_00299">
    <property type="entry name" value="KptA"/>
    <property type="match status" value="1"/>
</dbReference>
<evidence type="ECO:0000256" key="2">
    <source>
        <dbReference type="ARBA" id="ARBA00022679"/>
    </source>
</evidence>
<dbReference type="Gene3D" id="3.20.170.30">
    <property type="match status" value="1"/>
</dbReference>
<accession>A0A1I0S6B6</accession>
<dbReference type="OrthoDB" id="4537997at2"/>
<sequence length="176" mass="20005">MNTKSISKLLSFILRHSPETIQLPLDANGWADVNTLLHQCQVNGHHFTRAELETTVAENDKQRFAFNEDKTRIRASQGHSVNISLDLPPVTPPEFLYHGTVPKFLANIRKTGLQKMSRQHLHLSDDLDTARNVGSRRGIPHILTIRSGDMHRNGFLFYRSDNGVWLTDEVPPEYIG</sequence>